<dbReference type="RefSeq" id="WP_133475464.1">
    <property type="nucleotide sequence ID" value="NZ_SNWP01000013.1"/>
</dbReference>
<evidence type="ECO:0000313" key="2">
    <source>
        <dbReference type="Proteomes" id="UP000295741"/>
    </source>
</evidence>
<proteinExistence type="predicted"/>
<gene>
    <name evidence="1" type="ORF">BC659_2891</name>
</gene>
<organism evidence="1 2">
    <name type="scientific">Sediminibacterium goheungense</name>
    <dbReference type="NCBI Taxonomy" id="1086393"/>
    <lineage>
        <taxon>Bacteria</taxon>
        <taxon>Pseudomonadati</taxon>
        <taxon>Bacteroidota</taxon>
        <taxon>Chitinophagia</taxon>
        <taxon>Chitinophagales</taxon>
        <taxon>Chitinophagaceae</taxon>
        <taxon>Sediminibacterium</taxon>
    </lineage>
</organism>
<accession>A0A4R6ISZ2</accession>
<comment type="caution">
    <text evidence="1">The sequence shown here is derived from an EMBL/GenBank/DDBJ whole genome shotgun (WGS) entry which is preliminary data.</text>
</comment>
<evidence type="ECO:0000313" key="1">
    <source>
        <dbReference type="EMBL" id="TDO25351.1"/>
    </source>
</evidence>
<protein>
    <submittedName>
        <fullName evidence="1">Uncharacterized protein</fullName>
    </submittedName>
</protein>
<reference evidence="1 2" key="1">
    <citation type="submission" date="2019-03" db="EMBL/GenBank/DDBJ databases">
        <title>Genomic Encyclopedia of Archaeal and Bacterial Type Strains, Phase II (KMG-II): from individual species to whole genera.</title>
        <authorList>
            <person name="Goeker M."/>
        </authorList>
    </citation>
    <scope>NUCLEOTIDE SEQUENCE [LARGE SCALE GENOMIC DNA]</scope>
    <source>
        <strain evidence="1 2">DSM 28323</strain>
    </source>
</reference>
<name>A0A4R6ISZ2_9BACT</name>
<dbReference type="Proteomes" id="UP000295741">
    <property type="component" value="Unassembled WGS sequence"/>
</dbReference>
<sequence>MQFLNRLLYIYLLISCFSMCKTSGQESKEEDIGSFVFINSIPLVNSKGVVTYYRDSISIYYTKKVALYRIQTTQTNNVVLIDKNGNQKEGSSKSTIVFDYFIHKIGDSVGYYYKNNNPNEGLMYSVVDFLREYCSYNPLMFQTDRFSLISSGKGTDYELTEKYAAKYKRDESICDSLEYFYSNKYNGIPYSFSTKIDSLHNLKLIKAKFIYTESFSNQYKIIMPKREFIFELKKVSEKIDQEIVQRLNSRGDKN</sequence>
<dbReference type="EMBL" id="SNWP01000013">
    <property type="protein sequence ID" value="TDO25351.1"/>
    <property type="molecule type" value="Genomic_DNA"/>
</dbReference>
<keyword evidence="2" id="KW-1185">Reference proteome</keyword>
<dbReference type="AlphaFoldDB" id="A0A4R6ISZ2"/>